<accession>A0A6N2K0D2</accession>
<dbReference type="EMBL" id="CAADRP010000002">
    <property type="protein sequence ID" value="VFU21465.1"/>
    <property type="molecule type" value="Genomic_DNA"/>
</dbReference>
<name>A0A6N2K0D2_SALVM</name>
<evidence type="ECO:0000313" key="1">
    <source>
        <dbReference type="EMBL" id="VFU21465.1"/>
    </source>
</evidence>
<gene>
    <name evidence="1" type="ORF">SVIM_LOCUS13603</name>
</gene>
<protein>
    <submittedName>
        <fullName evidence="1">Uncharacterized protein</fullName>
    </submittedName>
</protein>
<proteinExistence type="predicted"/>
<organism evidence="1">
    <name type="scientific">Salix viminalis</name>
    <name type="common">Common osier</name>
    <name type="synonym">Basket willow</name>
    <dbReference type="NCBI Taxonomy" id="40686"/>
    <lineage>
        <taxon>Eukaryota</taxon>
        <taxon>Viridiplantae</taxon>
        <taxon>Streptophyta</taxon>
        <taxon>Embryophyta</taxon>
        <taxon>Tracheophyta</taxon>
        <taxon>Spermatophyta</taxon>
        <taxon>Magnoliopsida</taxon>
        <taxon>eudicotyledons</taxon>
        <taxon>Gunneridae</taxon>
        <taxon>Pentapetalae</taxon>
        <taxon>rosids</taxon>
        <taxon>fabids</taxon>
        <taxon>Malpighiales</taxon>
        <taxon>Salicaceae</taxon>
        <taxon>Saliceae</taxon>
        <taxon>Salix</taxon>
    </lineage>
</organism>
<dbReference type="AlphaFoldDB" id="A0A6N2K0D2"/>
<sequence>MEHTDTGICSKSGARHVLDSQDVLAYIAEYHSICLWLSCGISLRKTIKGEDQVGVALSSQHFLFIPHSCRAQATNNSSRGDCNGCCQHLMMSRLDLASPCGCFSWQRAGGAFVAIMLTGSDLP</sequence>
<reference evidence="1" key="1">
    <citation type="submission" date="2019-03" db="EMBL/GenBank/DDBJ databases">
        <authorList>
            <person name="Mank J."/>
            <person name="Almeida P."/>
        </authorList>
    </citation>
    <scope>NUCLEOTIDE SEQUENCE</scope>
    <source>
        <strain evidence="1">78183</strain>
    </source>
</reference>